<dbReference type="GO" id="GO:0003677">
    <property type="term" value="F:DNA binding"/>
    <property type="evidence" value="ECO:0007669"/>
    <property type="project" value="UniProtKB-UniRule"/>
</dbReference>
<dbReference type="Proteomes" id="UP000467132">
    <property type="component" value="Unassembled WGS sequence"/>
</dbReference>
<gene>
    <name evidence="4" type="ORF">D3Z33_12595</name>
</gene>
<dbReference type="OrthoDB" id="9814200at2"/>
<keyword evidence="5" id="KW-1185">Reference proteome</keyword>
<dbReference type="SUPFAM" id="SSF48498">
    <property type="entry name" value="Tetracyclin repressor-like, C-terminal domain"/>
    <property type="match status" value="1"/>
</dbReference>
<protein>
    <submittedName>
        <fullName evidence="4">TetR/AcrR family transcriptional regulator</fullName>
    </submittedName>
</protein>
<dbReference type="AlphaFoldDB" id="A0A845R2N2"/>
<proteinExistence type="predicted"/>
<dbReference type="InterPro" id="IPR036271">
    <property type="entry name" value="Tet_transcr_reg_TetR-rel_C_sf"/>
</dbReference>
<evidence type="ECO:0000313" key="4">
    <source>
        <dbReference type="EMBL" id="NBI07692.1"/>
    </source>
</evidence>
<dbReference type="PROSITE" id="PS50977">
    <property type="entry name" value="HTH_TETR_2"/>
    <property type="match status" value="1"/>
</dbReference>
<dbReference type="InterPro" id="IPR023772">
    <property type="entry name" value="DNA-bd_HTH_TetR-type_CS"/>
</dbReference>
<dbReference type="Pfam" id="PF21303">
    <property type="entry name" value="TetR_C_39"/>
    <property type="match status" value="1"/>
</dbReference>
<dbReference type="InterPro" id="IPR009057">
    <property type="entry name" value="Homeodomain-like_sf"/>
</dbReference>
<dbReference type="InterPro" id="IPR001647">
    <property type="entry name" value="HTH_TetR"/>
</dbReference>
<dbReference type="RefSeq" id="WP_160198162.1">
    <property type="nucleotide sequence ID" value="NZ_QXXA01000014.1"/>
</dbReference>
<evidence type="ECO:0000313" key="5">
    <source>
        <dbReference type="Proteomes" id="UP000467132"/>
    </source>
</evidence>
<dbReference type="InterPro" id="IPR050624">
    <property type="entry name" value="HTH-type_Tx_Regulator"/>
</dbReference>
<dbReference type="InterPro" id="IPR049149">
    <property type="entry name" value="TetR/AcrR_C"/>
</dbReference>
<accession>A0A845R2N2</accession>
<dbReference type="PANTHER" id="PTHR43479">
    <property type="entry name" value="ACREF/ENVCD OPERON REPRESSOR-RELATED"/>
    <property type="match status" value="1"/>
</dbReference>
<name>A0A845R2N2_9CLOT</name>
<evidence type="ECO:0000256" key="2">
    <source>
        <dbReference type="PROSITE-ProRule" id="PRU00335"/>
    </source>
</evidence>
<evidence type="ECO:0000256" key="1">
    <source>
        <dbReference type="ARBA" id="ARBA00023125"/>
    </source>
</evidence>
<comment type="caution">
    <text evidence="4">The sequence shown here is derived from an EMBL/GenBank/DDBJ whole genome shotgun (WGS) entry which is preliminary data.</text>
</comment>
<dbReference type="PROSITE" id="PS01081">
    <property type="entry name" value="HTH_TETR_1"/>
    <property type="match status" value="1"/>
</dbReference>
<dbReference type="EMBL" id="QXXA01000014">
    <property type="protein sequence ID" value="NBI07692.1"/>
    <property type="molecule type" value="Genomic_DNA"/>
</dbReference>
<dbReference type="PRINTS" id="PR00455">
    <property type="entry name" value="HTHTETR"/>
</dbReference>
<sequence>MRDVKEPEVRRAEIMEATLRLFIKKGYLKTTTQNIIEEAKISRGLLYYHFKDKEDILYCLVERYSEPLLRRLSEITYGENSAIEKIRSFVEATLISPDTITAEMVTLQKTVDLEQNRYVMDRFAHKVSSKISIYFTDIIEQGIAEGVFHVSYPSQTASFLINGYVFVSITVNALSDNEKENYIVAYKKLLESTLGAEISIFNT</sequence>
<dbReference type="Pfam" id="PF00440">
    <property type="entry name" value="TetR_N"/>
    <property type="match status" value="1"/>
</dbReference>
<reference evidence="4 5" key="1">
    <citation type="submission" date="2018-08" db="EMBL/GenBank/DDBJ databases">
        <title>Murine metabolic-syndrome-specific gut microbial biobank.</title>
        <authorList>
            <person name="Liu C."/>
        </authorList>
    </citation>
    <scope>NUCLEOTIDE SEQUENCE [LARGE SCALE GENOMIC DNA]</scope>
    <source>
        <strain evidence="4 5">583</strain>
    </source>
</reference>
<organism evidence="4 5">
    <name type="scientific">Senegalia massiliensis</name>
    <dbReference type="NCBI Taxonomy" id="1720316"/>
    <lineage>
        <taxon>Bacteria</taxon>
        <taxon>Bacillati</taxon>
        <taxon>Bacillota</taxon>
        <taxon>Clostridia</taxon>
        <taxon>Eubacteriales</taxon>
        <taxon>Clostridiaceae</taxon>
        <taxon>Senegalia</taxon>
    </lineage>
</organism>
<dbReference type="PANTHER" id="PTHR43479:SF11">
    <property type="entry name" value="ACREF_ENVCD OPERON REPRESSOR-RELATED"/>
    <property type="match status" value="1"/>
</dbReference>
<feature type="domain" description="HTH tetR-type" evidence="3">
    <location>
        <begin position="8"/>
        <end position="68"/>
    </location>
</feature>
<dbReference type="SUPFAM" id="SSF46689">
    <property type="entry name" value="Homeodomain-like"/>
    <property type="match status" value="1"/>
</dbReference>
<feature type="DNA-binding region" description="H-T-H motif" evidence="2">
    <location>
        <begin position="31"/>
        <end position="50"/>
    </location>
</feature>
<dbReference type="Gene3D" id="1.10.357.10">
    <property type="entry name" value="Tetracycline Repressor, domain 2"/>
    <property type="match status" value="1"/>
</dbReference>
<keyword evidence="1 2" id="KW-0238">DNA-binding</keyword>
<evidence type="ECO:0000259" key="3">
    <source>
        <dbReference type="PROSITE" id="PS50977"/>
    </source>
</evidence>